<evidence type="ECO:0000256" key="1">
    <source>
        <dbReference type="ARBA" id="ARBA00022729"/>
    </source>
</evidence>
<accession>A0A2T9JDJ4</accession>
<proteinExistence type="predicted"/>
<protein>
    <recommendedName>
        <fullName evidence="7">C-type lysozyme inhibitor domain-containing protein</fullName>
    </recommendedName>
</protein>
<reference evidence="8 9" key="1">
    <citation type="submission" date="2018-04" db="EMBL/GenBank/DDBJ databases">
        <title>The genome sequence of Caulobacter sp. 736.</title>
        <authorList>
            <person name="Gao J."/>
            <person name="Sun J."/>
        </authorList>
    </citation>
    <scope>NUCLEOTIDE SEQUENCE [LARGE SCALE GENOMIC DNA]</scope>
    <source>
        <strain evidence="8 9">736</strain>
    </source>
</reference>
<evidence type="ECO:0000256" key="4">
    <source>
        <dbReference type="ARBA" id="ARBA00023288"/>
    </source>
</evidence>
<dbReference type="EMBL" id="QDKP01000040">
    <property type="protein sequence ID" value="PVM81011.1"/>
    <property type="molecule type" value="Genomic_DNA"/>
</dbReference>
<organism evidence="8 9">
    <name type="scientific">Caulobacter radicis</name>
    <dbReference type="NCBI Taxonomy" id="2172650"/>
    <lineage>
        <taxon>Bacteria</taxon>
        <taxon>Pseudomonadati</taxon>
        <taxon>Pseudomonadota</taxon>
        <taxon>Alphaproteobacteria</taxon>
        <taxon>Caulobacterales</taxon>
        <taxon>Caulobacteraceae</taxon>
        <taxon>Caulobacter</taxon>
    </lineage>
</organism>
<dbReference type="InterPro" id="IPR018660">
    <property type="entry name" value="MliC"/>
</dbReference>
<keyword evidence="1 6" id="KW-0732">Signal</keyword>
<feature type="chain" id="PRO_5015415081" description="C-type lysozyme inhibitor domain-containing protein" evidence="6">
    <location>
        <begin position="17"/>
        <end position="136"/>
    </location>
</feature>
<comment type="caution">
    <text evidence="8">The sequence shown here is derived from an EMBL/GenBank/DDBJ whole genome shotgun (WGS) entry which is preliminary data.</text>
</comment>
<evidence type="ECO:0000256" key="5">
    <source>
        <dbReference type="SAM" id="MobiDB-lite"/>
    </source>
</evidence>
<dbReference type="Gene3D" id="2.40.128.200">
    <property type="match status" value="1"/>
</dbReference>
<evidence type="ECO:0000259" key="7">
    <source>
        <dbReference type="Pfam" id="PF09864"/>
    </source>
</evidence>
<dbReference type="PROSITE" id="PS51257">
    <property type="entry name" value="PROKAR_LIPOPROTEIN"/>
    <property type="match status" value="1"/>
</dbReference>
<evidence type="ECO:0000313" key="9">
    <source>
        <dbReference type="Proteomes" id="UP000244913"/>
    </source>
</evidence>
<evidence type="ECO:0000256" key="6">
    <source>
        <dbReference type="SAM" id="SignalP"/>
    </source>
</evidence>
<dbReference type="Pfam" id="PF09864">
    <property type="entry name" value="MliC"/>
    <property type="match status" value="1"/>
</dbReference>
<evidence type="ECO:0000313" key="8">
    <source>
        <dbReference type="EMBL" id="PVM81011.1"/>
    </source>
</evidence>
<keyword evidence="9" id="KW-1185">Reference proteome</keyword>
<sequence>MIRPLFVAGLAVLALAACEKKTEAPKPAPTPDNLAQSPAPPAAPAAAEPKQIVYACADGSVLKATYPDDKTAVVEYGDKTRTLTVAMSASGARYVGEGLQWWTKGMTEGMVAPLKDGEDVASAKPVECMAPSDAGK</sequence>
<feature type="region of interest" description="Disordered" evidence="5">
    <location>
        <begin position="23"/>
        <end position="46"/>
    </location>
</feature>
<evidence type="ECO:0000256" key="2">
    <source>
        <dbReference type="ARBA" id="ARBA00023136"/>
    </source>
</evidence>
<name>A0A2T9JDJ4_9CAUL</name>
<keyword evidence="4" id="KW-0449">Lipoprotein</keyword>
<dbReference type="SUPFAM" id="SSF141488">
    <property type="entry name" value="YdhA-like"/>
    <property type="match status" value="1"/>
</dbReference>
<dbReference type="Proteomes" id="UP000244913">
    <property type="component" value="Unassembled WGS sequence"/>
</dbReference>
<evidence type="ECO:0000256" key="3">
    <source>
        <dbReference type="ARBA" id="ARBA00023139"/>
    </source>
</evidence>
<gene>
    <name evidence="8" type="ORF">DDF65_13890</name>
</gene>
<keyword evidence="3" id="KW-0564">Palmitate</keyword>
<keyword evidence="2" id="KW-0472">Membrane</keyword>
<feature type="domain" description="C-type lysozyme inhibitor" evidence="7">
    <location>
        <begin position="54"/>
        <end position="111"/>
    </location>
</feature>
<dbReference type="RefSeq" id="WP_116568121.1">
    <property type="nucleotide sequence ID" value="NZ_QDKP01000040.1"/>
</dbReference>
<feature type="signal peptide" evidence="6">
    <location>
        <begin position="1"/>
        <end position="16"/>
    </location>
</feature>
<dbReference type="InterPro" id="IPR036328">
    <property type="entry name" value="MliC_sf"/>
</dbReference>
<dbReference type="AlphaFoldDB" id="A0A2T9JDJ4"/>